<dbReference type="RefSeq" id="WP_095910102.1">
    <property type="nucleotide sequence ID" value="NZ_CP022386.1"/>
</dbReference>
<dbReference type="EMBL" id="CP022386">
    <property type="protein sequence ID" value="ATA86764.1"/>
    <property type="molecule type" value="Genomic_DNA"/>
</dbReference>
<dbReference type="Proteomes" id="UP000217250">
    <property type="component" value="Chromosome"/>
</dbReference>
<evidence type="ECO:0000313" key="2">
    <source>
        <dbReference type="EMBL" id="ATA86764.1"/>
    </source>
</evidence>
<reference evidence="3" key="1">
    <citation type="submission" date="2017-06" db="EMBL/GenBank/DDBJ databases">
        <title>Capnocytophaga spp. assemblies.</title>
        <authorList>
            <person name="Gulvik C.A."/>
        </authorList>
    </citation>
    <scope>NUCLEOTIDE SEQUENCE [LARGE SCALE GENOMIC DNA]</scope>
    <source>
        <strain evidence="3">H1496</strain>
    </source>
</reference>
<evidence type="ECO:0000313" key="3">
    <source>
        <dbReference type="Proteomes" id="UP000217250"/>
    </source>
</evidence>
<feature type="signal peptide" evidence="1">
    <location>
        <begin position="1"/>
        <end position="17"/>
    </location>
</feature>
<sequence length="368" mass="42783">MKRLSLILLALWLFACKQTPPITEQPMSPEIEAKLYELLKRVSYTSHELPDYEFFYSNVADIPSHLDPVFGKVDISLLPKTAAFNPYILENFSDDLLLSENLTQAIHKLSPKEIARYFDVYISAIDNQYFSGEKENETSDEQGAIYVPFKQVTYLLKDGVWSKGASFSTSTREEISTLEDNQISYWRGIIAPYKDICQVEKPTDLSESIVRMGKYDLEQQLSSCDLNEDGQGDYLFVFSEQRNDPNAHQRVVILLSGEGVHKYRLLIAPDFCDKEWPLHQIVCKGNYFTIEFKDDKFVAELYITFKYDKHTNNFLLHRYGYIDLSGGTQEPKREVQLTTKDFGEIFFEDFYAEQLDYLIDDRFSKMEE</sequence>
<dbReference type="OrthoDB" id="86940at2"/>
<dbReference type="KEGG" id="cgh:CGC50_06040"/>
<accession>A0A250FNX0</accession>
<dbReference type="PROSITE" id="PS51257">
    <property type="entry name" value="PROKAR_LIPOPROTEIN"/>
    <property type="match status" value="1"/>
</dbReference>
<dbReference type="AlphaFoldDB" id="A0A250FNX0"/>
<keyword evidence="1" id="KW-0732">Signal</keyword>
<evidence type="ECO:0008006" key="4">
    <source>
        <dbReference type="Google" id="ProtNLM"/>
    </source>
</evidence>
<gene>
    <name evidence="2" type="ORF">CGC50_06040</name>
</gene>
<proteinExistence type="predicted"/>
<evidence type="ECO:0000256" key="1">
    <source>
        <dbReference type="SAM" id="SignalP"/>
    </source>
</evidence>
<feature type="chain" id="PRO_5012128684" description="Lipoprotein" evidence="1">
    <location>
        <begin position="18"/>
        <end position="368"/>
    </location>
</feature>
<protein>
    <recommendedName>
        <fullName evidence="4">Lipoprotein</fullName>
    </recommendedName>
</protein>
<name>A0A250FNX0_9FLAO</name>
<organism evidence="2 3">
    <name type="scientific">Capnocytophaga gingivalis</name>
    <dbReference type="NCBI Taxonomy" id="1017"/>
    <lineage>
        <taxon>Bacteria</taxon>
        <taxon>Pseudomonadati</taxon>
        <taxon>Bacteroidota</taxon>
        <taxon>Flavobacteriia</taxon>
        <taxon>Flavobacteriales</taxon>
        <taxon>Flavobacteriaceae</taxon>
        <taxon>Capnocytophaga</taxon>
    </lineage>
</organism>
<dbReference type="GeneID" id="84808118"/>